<evidence type="ECO:0000256" key="3">
    <source>
        <dbReference type="ARBA" id="ARBA00023027"/>
    </source>
</evidence>
<name>A0A532VA05_UNCT6</name>
<evidence type="ECO:0000313" key="5">
    <source>
        <dbReference type="Proteomes" id="UP000317778"/>
    </source>
</evidence>
<protein>
    <submittedName>
        <fullName evidence="4">4-hydroxythreonine-4-phosphate dehydrogenase PdxA</fullName>
    </submittedName>
</protein>
<comment type="caution">
    <text evidence="4">The sequence shown here is derived from an EMBL/GenBank/DDBJ whole genome shotgun (WGS) entry which is preliminary data.</text>
</comment>
<proteinExistence type="predicted"/>
<keyword evidence="2" id="KW-0560">Oxidoreductase</keyword>
<evidence type="ECO:0000313" key="4">
    <source>
        <dbReference type="EMBL" id="TKJ44030.1"/>
    </source>
</evidence>
<dbReference type="Proteomes" id="UP000317778">
    <property type="component" value="Unassembled WGS sequence"/>
</dbReference>
<dbReference type="EMBL" id="NJBO01000002">
    <property type="protein sequence ID" value="TKJ44030.1"/>
    <property type="molecule type" value="Genomic_DNA"/>
</dbReference>
<dbReference type="GO" id="GO:0051287">
    <property type="term" value="F:NAD binding"/>
    <property type="evidence" value="ECO:0007669"/>
    <property type="project" value="InterPro"/>
</dbReference>
<dbReference type="GO" id="GO:0046872">
    <property type="term" value="F:metal ion binding"/>
    <property type="evidence" value="ECO:0007669"/>
    <property type="project" value="UniProtKB-KW"/>
</dbReference>
<keyword evidence="3" id="KW-0520">NAD</keyword>
<reference evidence="4 5" key="1">
    <citation type="submission" date="2017-06" db="EMBL/GenBank/DDBJ databases">
        <title>Novel microbial phyla capable of carbon fixation and sulfur reduction in deep-sea sediments.</title>
        <authorList>
            <person name="Huang J."/>
            <person name="Baker B."/>
            <person name="Wang Y."/>
        </authorList>
    </citation>
    <scope>NUCLEOTIDE SEQUENCE [LARGE SCALE GENOMIC DNA]</scope>
    <source>
        <strain evidence="4">B3_TA06</strain>
    </source>
</reference>
<dbReference type="SUPFAM" id="SSF53659">
    <property type="entry name" value="Isocitrate/Isopropylmalate dehydrogenase-like"/>
    <property type="match status" value="1"/>
</dbReference>
<dbReference type="Gene3D" id="3.40.718.10">
    <property type="entry name" value="Isopropylmalate Dehydrogenase"/>
    <property type="match status" value="1"/>
</dbReference>
<sequence length="303" mass="32562">MARIGITLGDPAGIGPEIVVKALAKLRKEPIHLTIIGSVSILTAAQMMLKTNFPLPRVADTGEVDFEFSRVQPSAGKAALEAIKKAVKLLKEGEIDALVTAPVSKEAIGLSEPGFTGHTEFLASEFGTGEVLMVAHSPYASFAFVTTHHPLQDVPGLITTDRVLHKLELYNDFLVTLHGREVSIAVLALNPHSEEFSYGEEKKIADAVSAANKEGLDVQGPYPADTFHRHIQEVDGFLTQYHDQGMIPAKLLSRGEGVNVTWGLGFVRTSPLHGTAFDIAGKGEADPSSMIAAIRMADYLTRS</sequence>
<dbReference type="PANTHER" id="PTHR30004:SF6">
    <property type="entry name" value="D-THREONATE 4-PHOSPHATE DEHYDROGENASE"/>
    <property type="match status" value="1"/>
</dbReference>
<gene>
    <name evidence="4" type="ORF">CEE36_02615</name>
</gene>
<dbReference type="InterPro" id="IPR005255">
    <property type="entry name" value="PdxA_fam"/>
</dbReference>
<organism evidence="4 5">
    <name type="scientific">candidate division TA06 bacterium B3_TA06</name>
    <dbReference type="NCBI Taxonomy" id="2012487"/>
    <lineage>
        <taxon>Bacteria</taxon>
        <taxon>Bacteria division TA06</taxon>
    </lineage>
</organism>
<evidence type="ECO:0000256" key="1">
    <source>
        <dbReference type="ARBA" id="ARBA00022723"/>
    </source>
</evidence>
<dbReference type="Pfam" id="PF04166">
    <property type="entry name" value="PdxA"/>
    <property type="match status" value="1"/>
</dbReference>
<dbReference type="AlphaFoldDB" id="A0A532VA05"/>
<dbReference type="PANTHER" id="PTHR30004">
    <property type="entry name" value="4-HYDROXYTHREONINE-4-PHOSPHATE DEHYDROGENASE"/>
    <property type="match status" value="1"/>
</dbReference>
<evidence type="ECO:0000256" key="2">
    <source>
        <dbReference type="ARBA" id="ARBA00023002"/>
    </source>
</evidence>
<dbReference type="GO" id="GO:0016491">
    <property type="term" value="F:oxidoreductase activity"/>
    <property type="evidence" value="ECO:0007669"/>
    <property type="project" value="UniProtKB-KW"/>
</dbReference>
<accession>A0A532VA05</accession>
<keyword evidence="1" id="KW-0479">Metal-binding</keyword>